<feature type="region of interest" description="Disordered" evidence="1">
    <location>
        <begin position="77"/>
        <end position="152"/>
    </location>
</feature>
<dbReference type="EMBL" id="JADAQT010000113">
    <property type="protein sequence ID" value="MBE1878994.1"/>
    <property type="molecule type" value="Genomic_DNA"/>
</dbReference>
<evidence type="ECO:0000256" key="2">
    <source>
        <dbReference type="SAM" id="Phobius"/>
    </source>
</evidence>
<proteinExistence type="predicted"/>
<evidence type="ECO:0000256" key="1">
    <source>
        <dbReference type="SAM" id="MobiDB-lite"/>
    </source>
</evidence>
<feature type="compositionally biased region" description="Basic and acidic residues" evidence="1">
    <location>
        <begin position="112"/>
        <end position="124"/>
    </location>
</feature>
<dbReference type="RefSeq" id="WP_192865539.1">
    <property type="nucleotide sequence ID" value="NZ_JADAQT010000113.1"/>
</dbReference>
<feature type="compositionally biased region" description="Basic and acidic residues" evidence="1">
    <location>
        <begin position="285"/>
        <end position="315"/>
    </location>
</feature>
<feature type="transmembrane region" description="Helical" evidence="2">
    <location>
        <begin position="26"/>
        <end position="48"/>
    </location>
</feature>
<reference evidence="3 4" key="1">
    <citation type="submission" date="2020-10" db="EMBL/GenBank/DDBJ databases">
        <title>Myceligenerans pegani sp. nov., an endophytic actinomycete isolated from Peganum harmala L. in Xinjiang, China.</title>
        <authorList>
            <person name="Xin L."/>
        </authorList>
    </citation>
    <scope>NUCLEOTIDE SEQUENCE [LARGE SCALE GENOMIC DNA]</scope>
    <source>
        <strain evidence="3 4">TRM65318</strain>
    </source>
</reference>
<keyword evidence="2" id="KW-0472">Membrane</keyword>
<keyword evidence="2" id="KW-1133">Transmembrane helix</keyword>
<dbReference type="Proteomes" id="UP000625527">
    <property type="component" value="Unassembled WGS sequence"/>
</dbReference>
<comment type="caution">
    <text evidence="3">The sequence shown here is derived from an EMBL/GenBank/DDBJ whole genome shotgun (WGS) entry which is preliminary data.</text>
</comment>
<keyword evidence="4" id="KW-1185">Reference proteome</keyword>
<gene>
    <name evidence="3" type="ORF">IHE71_25205</name>
</gene>
<evidence type="ECO:0000313" key="3">
    <source>
        <dbReference type="EMBL" id="MBE1878994.1"/>
    </source>
</evidence>
<organism evidence="3 4">
    <name type="scientific">Myceligenerans pegani</name>
    <dbReference type="NCBI Taxonomy" id="2776917"/>
    <lineage>
        <taxon>Bacteria</taxon>
        <taxon>Bacillati</taxon>
        <taxon>Actinomycetota</taxon>
        <taxon>Actinomycetes</taxon>
        <taxon>Micrococcales</taxon>
        <taxon>Promicromonosporaceae</taxon>
        <taxon>Myceligenerans</taxon>
    </lineage>
</organism>
<accession>A0ABR9N753</accession>
<keyword evidence="2" id="KW-0812">Transmembrane</keyword>
<feature type="region of interest" description="Disordered" evidence="1">
    <location>
        <begin position="276"/>
        <end position="315"/>
    </location>
</feature>
<feature type="compositionally biased region" description="Polar residues" evidence="1">
    <location>
        <begin position="138"/>
        <end position="149"/>
    </location>
</feature>
<sequence length="557" mass="60667">MGARGRLRVPPPPLCQRLGATESGQAAVEFAGVTLIALLVVGILLAAASSVSAVVSARLVCAVNSIGQLRDHDCAQPVDAASGDATTTPARYESPNMPAMEGGERNSAQPQDRPRTDPSGKYEVDENGNGDGAPIESLCSQPQERTSGSKVKINTGLDLPGAAGAGLKAGLDWSVSQLVNFIIDTINNEKKKEQRVKAALDDLRYCFPDHNIVIAKPQDGNLQQMDGSELIQTVEISGQTYRVYIFDTGTFTWAEGNDLGWKNRAFDGWWDRSDDGRTVTFDRPPTPERRKDWKPGDEGCQVEGREPPDQSRYHGKYDALDSQASAAGVGMLVNDLRRCYPDYNVLAMHEEQGGHWKDEPNRFVFEGQYNLNASEHDDGSNPRGLFNVYVFEDGTFVNDGDGGYNNWAWYGLSERGGTNGKEVTFRLPPPADLDPEPAHGSQTVDFDDQSPAYSEGTYPGTGFDGDKPRDKGRLIQSLIQEYTTAFPDTNILAVKNLNETIFGGISGLEHLAVVDGVDIFAIDEGTVTNTGHGGWQNWGFTGTYEYDPDRKVVAFTP</sequence>
<evidence type="ECO:0000313" key="4">
    <source>
        <dbReference type="Proteomes" id="UP000625527"/>
    </source>
</evidence>
<protein>
    <submittedName>
        <fullName evidence="3">Uncharacterized protein</fullName>
    </submittedName>
</protein>
<name>A0ABR9N753_9MICO</name>